<dbReference type="EMBL" id="CADCXV010001139">
    <property type="protein sequence ID" value="CAB0041919.1"/>
    <property type="molecule type" value="Genomic_DNA"/>
</dbReference>
<organism evidence="1 2">
    <name type="scientific">Trichogramma brassicae</name>
    <dbReference type="NCBI Taxonomy" id="86971"/>
    <lineage>
        <taxon>Eukaryota</taxon>
        <taxon>Metazoa</taxon>
        <taxon>Ecdysozoa</taxon>
        <taxon>Arthropoda</taxon>
        <taxon>Hexapoda</taxon>
        <taxon>Insecta</taxon>
        <taxon>Pterygota</taxon>
        <taxon>Neoptera</taxon>
        <taxon>Endopterygota</taxon>
        <taxon>Hymenoptera</taxon>
        <taxon>Apocrita</taxon>
        <taxon>Proctotrupomorpha</taxon>
        <taxon>Chalcidoidea</taxon>
        <taxon>Trichogrammatidae</taxon>
        <taxon>Trichogramma</taxon>
    </lineage>
</organism>
<protein>
    <submittedName>
        <fullName evidence="1">Uncharacterized protein</fullName>
    </submittedName>
</protein>
<reference evidence="1 2" key="1">
    <citation type="submission" date="2020-02" db="EMBL/GenBank/DDBJ databases">
        <authorList>
            <person name="Ferguson B K."/>
        </authorList>
    </citation>
    <scope>NUCLEOTIDE SEQUENCE [LARGE SCALE GENOMIC DNA]</scope>
</reference>
<dbReference type="Proteomes" id="UP000479190">
    <property type="component" value="Unassembled WGS sequence"/>
</dbReference>
<name>A0A6H5IX38_9HYME</name>
<keyword evidence="2" id="KW-1185">Reference proteome</keyword>
<gene>
    <name evidence="1" type="ORF">TBRA_LOCUS13563</name>
</gene>
<sequence>MWRLQRRKTGHVALGAAWVSLQAATIGSVAICARRSAEGGENESGTLVHRSGLEMVIGASPIDRPPARKLLSMASSHVHPVANFFVSSCMIDDDFMKMMLTACVHV</sequence>
<evidence type="ECO:0000313" key="2">
    <source>
        <dbReference type="Proteomes" id="UP000479190"/>
    </source>
</evidence>
<accession>A0A6H5IX38</accession>
<evidence type="ECO:0000313" key="1">
    <source>
        <dbReference type="EMBL" id="CAB0041919.1"/>
    </source>
</evidence>
<dbReference type="AlphaFoldDB" id="A0A6H5IX38"/>
<proteinExistence type="predicted"/>